<keyword evidence="3" id="KW-1185">Reference proteome</keyword>
<feature type="transmembrane region" description="Helical" evidence="1">
    <location>
        <begin position="37"/>
        <end position="54"/>
    </location>
</feature>
<sequence length="154" mass="18305">MSVTSSITNVFNRKHMNSYLKSCINDVKFSMLLKRRLTWHWIMINIVIPVRCYFRAREIVYVDMGVWFTYKGVTMCPVEWKLQPKWFPWTLGPSHKGYRVHGYNKPFELTSEVEVMLYCEQLAYHNSRLLKSANTLTKKLDEMVANMEKQLLEG</sequence>
<keyword evidence="1" id="KW-0812">Transmembrane</keyword>
<accession>A0A514A1M2</accession>
<gene>
    <name evidence="2" type="ORF">LAh10_113</name>
</gene>
<organism evidence="2 3">
    <name type="scientific">Aeromonas phage LAh10</name>
    <dbReference type="NCBI Taxonomy" id="2591025"/>
    <lineage>
        <taxon>Viruses</taxon>
        <taxon>Duplodnaviria</taxon>
        <taxon>Heunggongvirae</taxon>
        <taxon>Uroviricota</taxon>
        <taxon>Caudoviricetes</taxon>
        <taxon>Chimalliviridae</taxon>
        <taxon>Ludhianavirus</taxon>
        <taxon>Ludhianavirus LAh10</taxon>
    </lineage>
</organism>
<protein>
    <submittedName>
        <fullName evidence="2">Uncharacterized protein</fullName>
    </submittedName>
</protein>
<name>A0A514A1M2_9CAUD</name>
<proteinExistence type="predicted"/>
<dbReference type="Proteomes" id="UP000318420">
    <property type="component" value="Segment"/>
</dbReference>
<reference evidence="2 3" key="1">
    <citation type="submission" date="2019-04" db="EMBL/GenBank/DDBJ databases">
        <title>Novel bacteriophages capable of disrupting biofilms from clinical strains of Aeromonas hydrophila with intrinsic antibiotic resistance.</title>
        <authorList>
            <person name="Kabwe M."/>
            <person name="Brown T.L."/>
            <person name="Speirs L."/>
            <person name="Ku H."/>
            <person name="Leach M."/>
            <person name="Chan H.T."/>
            <person name="Petrovski S."/>
            <person name="Lock P."/>
            <person name="Tucci J."/>
        </authorList>
    </citation>
    <scope>NUCLEOTIDE SEQUENCE [LARGE SCALE GENOMIC DNA]</scope>
</reference>
<evidence type="ECO:0000256" key="1">
    <source>
        <dbReference type="SAM" id="Phobius"/>
    </source>
</evidence>
<keyword evidence="1" id="KW-0472">Membrane</keyword>
<evidence type="ECO:0000313" key="3">
    <source>
        <dbReference type="Proteomes" id="UP000318420"/>
    </source>
</evidence>
<dbReference type="EMBL" id="MK838116">
    <property type="protein sequence ID" value="QDH47177.1"/>
    <property type="molecule type" value="Genomic_DNA"/>
</dbReference>
<keyword evidence="1" id="KW-1133">Transmembrane helix</keyword>
<evidence type="ECO:0000313" key="2">
    <source>
        <dbReference type="EMBL" id="QDH47177.1"/>
    </source>
</evidence>